<dbReference type="Proteomes" id="UP000050761">
    <property type="component" value="Unassembled WGS sequence"/>
</dbReference>
<name>A0A183GQF0_HELPZ</name>
<dbReference type="Gene3D" id="1.10.3090.10">
    <property type="entry name" value="cca-adding enzyme, domain 2"/>
    <property type="match status" value="1"/>
</dbReference>
<organism evidence="2 3">
    <name type="scientific">Heligmosomoides polygyrus</name>
    <name type="common">Parasitic roundworm</name>
    <dbReference type="NCBI Taxonomy" id="6339"/>
    <lineage>
        <taxon>Eukaryota</taxon>
        <taxon>Metazoa</taxon>
        <taxon>Ecdysozoa</taxon>
        <taxon>Nematoda</taxon>
        <taxon>Chromadorea</taxon>
        <taxon>Rhabditida</taxon>
        <taxon>Rhabditina</taxon>
        <taxon>Rhabditomorpha</taxon>
        <taxon>Strongyloidea</taxon>
        <taxon>Heligmosomidae</taxon>
        <taxon>Heligmosomoides</taxon>
    </lineage>
</organism>
<sequence length="68" mass="7748">MTMVASLCETAEDIALFHKKTKLSNNERTLGEFIVTHRKEAERASSTSDLDWWKDMIVELEVNPGHGE</sequence>
<dbReference type="EMBL" id="UZAH01037068">
    <property type="protein sequence ID" value="VDP48056.1"/>
    <property type="molecule type" value="Genomic_DNA"/>
</dbReference>
<reference evidence="3" key="2">
    <citation type="submission" date="2019-09" db="UniProtKB">
        <authorList>
            <consortium name="WormBaseParasite"/>
        </authorList>
    </citation>
    <scope>IDENTIFICATION</scope>
</reference>
<keyword evidence="2" id="KW-1185">Reference proteome</keyword>
<accession>A0A183GQF0</accession>
<reference evidence="1 2" key="1">
    <citation type="submission" date="2018-11" db="EMBL/GenBank/DDBJ databases">
        <authorList>
            <consortium name="Pathogen Informatics"/>
        </authorList>
    </citation>
    <scope>NUCLEOTIDE SEQUENCE [LARGE SCALE GENOMIC DNA]</scope>
</reference>
<gene>
    <name evidence="1" type="ORF">HPBE_LOCUS24919</name>
</gene>
<proteinExistence type="predicted"/>
<evidence type="ECO:0000313" key="3">
    <source>
        <dbReference type="WBParaSite" id="HPBE_0002492001-mRNA-1"/>
    </source>
</evidence>
<evidence type="ECO:0000313" key="2">
    <source>
        <dbReference type="Proteomes" id="UP000050761"/>
    </source>
</evidence>
<dbReference type="WBParaSite" id="HPBE_0002492001-mRNA-1">
    <property type="protein sequence ID" value="HPBE_0002492001-mRNA-1"/>
    <property type="gene ID" value="HPBE_0002492001"/>
</dbReference>
<accession>A0A3P8HXR5</accession>
<protein>
    <submittedName>
        <fullName evidence="3">Dimer_Tnp_hAT domain-containing protein</fullName>
    </submittedName>
</protein>
<evidence type="ECO:0000313" key="1">
    <source>
        <dbReference type="EMBL" id="VDP48056.1"/>
    </source>
</evidence>
<dbReference type="AlphaFoldDB" id="A0A183GQF0"/>
<dbReference type="OrthoDB" id="445712at2759"/>